<keyword evidence="11 14" id="KW-0472">Membrane</keyword>
<evidence type="ECO:0000256" key="1">
    <source>
        <dbReference type="ARBA" id="ARBA00004571"/>
    </source>
</evidence>
<dbReference type="InterPro" id="IPR039426">
    <property type="entry name" value="TonB-dep_rcpt-like"/>
</dbReference>
<evidence type="ECO:0000256" key="9">
    <source>
        <dbReference type="ARBA" id="ARBA00023065"/>
    </source>
</evidence>
<feature type="domain" description="TonB-dependent receptor plug" evidence="18">
    <location>
        <begin position="103"/>
        <end position="200"/>
    </location>
</feature>
<dbReference type="GO" id="GO:0015891">
    <property type="term" value="P:siderophore transport"/>
    <property type="evidence" value="ECO:0007669"/>
    <property type="project" value="InterPro"/>
</dbReference>
<protein>
    <submittedName>
        <fullName evidence="19">TonB-dependent siderophore receptor</fullName>
    </submittedName>
</protein>
<evidence type="ECO:0000259" key="18">
    <source>
        <dbReference type="Pfam" id="PF07715"/>
    </source>
</evidence>
<name>A0A2S0IDZ0_9BURK</name>
<dbReference type="GO" id="GO:0038023">
    <property type="term" value="F:signaling receptor activity"/>
    <property type="evidence" value="ECO:0007669"/>
    <property type="project" value="InterPro"/>
</dbReference>
<evidence type="ECO:0000256" key="16">
    <source>
        <dbReference type="RuleBase" id="RU003357"/>
    </source>
</evidence>
<dbReference type="PROSITE" id="PS01156">
    <property type="entry name" value="TONB_DEPENDENT_REC_2"/>
    <property type="match status" value="1"/>
</dbReference>
<dbReference type="PANTHER" id="PTHR32552">
    <property type="entry name" value="FERRICHROME IRON RECEPTOR-RELATED"/>
    <property type="match status" value="1"/>
</dbReference>
<dbReference type="Gene3D" id="2.170.130.10">
    <property type="entry name" value="TonB-dependent receptor, plug domain"/>
    <property type="match status" value="1"/>
</dbReference>
<dbReference type="InterPro" id="IPR010917">
    <property type="entry name" value="TonB_rcpt_CS"/>
</dbReference>
<feature type="domain" description="TonB-dependent receptor-like beta-barrel" evidence="17">
    <location>
        <begin position="320"/>
        <end position="717"/>
    </location>
</feature>
<evidence type="ECO:0000256" key="10">
    <source>
        <dbReference type="ARBA" id="ARBA00023077"/>
    </source>
</evidence>
<dbReference type="Pfam" id="PF07715">
    <property type="entry name" value="Plug"/>
    <property type="match status" value="1"/>
</dbReference>
<evidence type="ECO:0000256" key="14">
    <source>
        <dbReference type="PROSITE-ProRule" id="PRU01360"/>
    </source>
</evidence>
<dbReference type="AlphaFoldDB" id="A0A2S0IDZ0"/>
<accession>A0A2S0IDZ0</accession>
<keyword evidence="3 14" id="KW-0813">Transport</keyword>
<dbReference type="EMBL" id="CP023270">
    <property type="protein sequence ID" value="AVJ30204.1"/>
    <property type="molecule type" value="Genomic_DNA"/>
</dbReference>
<keyword evidence="7" id="KW-0732">Signal</keyword>
<dbReference type="GO" id="GO:0009279">
    <property type="term" value="C:cell outer membrane"/>
    <property type="evidence" value="ECO:0007669"/>
    <property type="project" value="UniProtKB-SubCell"/>
</dbReference>
<evidence type="ECO:0000256" key="11">
    <source>
        <dbReference type="ARBA" id="ARBA00023136"/>
    </source>
</evidence>
<evidence type="ECO:0000256" key="6">
    <source>
        <dbReference type="ARBA" id="ARBA00022692"/>
    </source>
</evidence>
<keyword evidence="5" id="KW-0410">Iron transport</keyword>
<dbReference type="InterPro" id="IPR012910">
    <property type="entry name" value="Plug_dom"/>
</dbReference>
<proteinExistence type="inferred from homology"/>
<evidence type="ECO:0000256" key="13">
    <source>
        <dbReference type="ARBA" id="ARBA00023237"/>
    </source>
</evidence>
<dbReference type="PANTHER" id="PTHR32552:SF82">
    <property type="entry name" value="FCUA PROTEIN"/>
    <property type="match status" value="1"/>
</dbReference>
<keyword evidence="12 19" id="KW-0675">Receptor</keyword>
<feature type="short sequence motif" description="TonB C-terminal box" evidence="15">
    <location>
        <begin position="730"/>
        <end position="747"/>
    </location>
</feature>
<dbReference type="InterPro" id="IPR000531">
    <property type="entry name" value="Beta-barrel_TonB"/>
</dbReference>
<evidence type="ECO:0000256" key="12">
    <source>
        <dbReference type="ARBA" id="ARBA00023170"/>
    </source>
</evidence>
<dbReference type="InterPro" id="IPR010105">
    <property type="entry name" value="TonB_sidphr_rcpt"/>
</dbReference>
<dbReference type="NCBIfam" id="TIGR01783">
    <property type="entry name" value="TonB-siderophor"/>
    <property type="match status" value="1"/>
</dbReference>
<organism evidence="19 20">
    <name type="scientific">Achromobacter spanius</name>
    <dbReference type="NCBI Taxonomy" id="217203"/>
    <lineage>
        <taxon>Bacteria</taxon>
        <taxon>Pseudomonadati</taxon>
        <taxon>Pseudomonadota</taxon>
        <taxon>Betaproteobacteria</taxon>
        <taxon>Burkholderiales</taxon>
        <taxon>Alcaligenaceae</taxon>
        <taxon>Achromobacter</taxon>
    </lineage>
</organism>
<dbReference type="Gene3D" id="2.40.170.20">
    <property type="entry name" value="TonB-dependent receptor, beta-barrel domain"/>
    <property type="match status" value="1"/>
</dbReference>
<sequence length="747" mass="79909">MLIMRVLYNKTRGEGTVGKASKGCQGRLKGVALAVKQALAGSAALYAASVAAQTQAPAPAAITVLPTVTVTSAPVALGEAPAPIAGGLIGGGARMGILGNTSVMDTPFSVTSYTAQTIENEQARSVADVATMDPSVRMSSARSNINEDLTIRGFNVPTADFAFNGMFGLTPYWRAPVETLERVEIIKGPSAALFGMTPGGSVGGVVNLVPKRATDEPITRLTGSVMSDSVFGVHADVGRRFGEGNAFGIRVNGMLRDGDTPIKDQSTREALGSVALDYRGQKLRSSLDLIWQKERIDNVVRQFQLGADLTSIPEAPANKNPYPGLGWSDGRNTAGVFKIEYDITDYLTAYAGYGQRKLDWDAFAANPVLQNSQGDYSFFGGWQRMTVDSKSTEAGLRSNFKTGPVSHKVAFSYTLLDQKSDLGFNTGFPPGNSNIYAGNVFDTPSISGISNPLNRYQSVKLTSYALADTLGFMDDRLQLTLGARRQNVQGQNYNFANGEPSGPRYDKSATTPLAGVVFKVRPDLSVYASYVEGLSQGDTAPTSAAITNPGETLSPFKSKQKEIGVKYNLNDDMLATVALFELTRPSSGISGNTFGEFGEQRNRGVEASFAGEVTKGVRLLGGISYIDAVINKATTPDLQGNKAIGVPDWQFNLGAEWDTPFVPGLTVLGRVIYTDRTYANADNSLSVPSWTRVDAGARYETKISGTPVTFRFNVENLFNRNYWGTATAGYLFVGSPRTYTLSTSIAF</sequence>
<keyword evidence="4 14" id="KW-1134">Transmembrane beta strand</keyword>
<keyword evidence="9" id="KW-0406">Ion transport</keyword>
<evidence type="ECO:0000259" key="17">
    <source>
        <dbReference type="Pfam" id="PF00593"/>
    </source>
</evidence>
<evidence type="ECO:0000256" key="8">
    <source>
        <dbReference type="ARBA" id="ARBA00023004"/>
    </source>
</evidence>
<evidence type="ECO:0000256" key="2">
    <source>
        <dbReference type="ARBA" id="ARBA00009810"/>
    </source>
</evidence>
<evidence type="ECO:0000313" key="20">
    <source>
        <dbReference type="Proteomes" id="UP000239477"/>
    </source>
</evidence>
<evidence type="ECO:0000256" key="5">
    <source>
        <dbReference type="ARBA" id="ARBA00022496"/>
    </source>
</evidence>
<dbReference type="OrthoDB" id="5346107at2"/>
<dbReference type="CDD" id="cd01347">
    <property type="entry name" value="ligand_gated_channel"/>
    <property type="match status" value="1"/>
</dbReference>
<reference evidence="19 20" key="1">
    <citation type="submission" date="2017-09" db="EMBL/GenBank/DDBJ databases">
        <title>Genomic, metabolic, and phenotypic characteristics of bacterial isolates from the natural microbiome of the model nematode Caenorhabditis elegans.</title>
        <authorList>
            <person name="Zimmermann J."/>
            <person name="Obeng N."/>
            <person name="Yang W."/>
            <person name="Obeng O."/>
            <person name="Kissoyan K."/>
            <person name="Pees B."/>
            <person name="Dirksen P."/>
            <person name="Hoppner M."/>
            <person name="Franke A."/>
            <person name="Rosenstiel P."/>
            <person name="Leippe M."/>
            <person name="Dierking K."/>
            <person name="Kaleta C."/>
            <person name="Schulenburg H."/>
        </authorList>
    </citation>
    <scope>NUCLEOTIDE SEQUENCE [LARGE SCALE GENOMIC DNA]</scope>
    <source>
        <strain evidence="19 20">MYb73</strain>
    </source>
</reference>
<evidence type="ECO:0000313" key="19">
    <source>
        <dbReference type="EMBL" id="AVJ30204.1"/>
    </source>
</evidence>
<keyword evidence="20" id="KW-1185">Reference proteome</keyword>
<comment type="similarity">
    <text evidence="2 14 16">Belongs to the TonB-dependent receptor family.</text>
</comment>
<keyword evidence="8" id="KW-0408">Iron</keyword>
<comment type="subcellular location">
    <subcellularLocation>
        <location evidence="1 14">Cell outer membrane</location>
        <topology evidence="1 14">Multi-pass membrane protein</topology>
    </subcellularLocation>
</comment>
<evidence type="ECO:0000256" key="4">
    <source>
        <dbReference type="ARBA" id="ARBA00022452"/>
    </source>
</evidence>
<gene>
    <name evidence="19" type="ORF">CLM73_25605</name>
</gene>
<dbReference type="GO" id="GO:0015344">
    <property type="term" value="F:siderophore uptake transmembrane transporter activity"/>
    <property type="evidence" value="ECO:0007669"/>
    <property type="project" value="TreeGrafter"/>
</dbReference>
<dbReference type="InterPro" id="IPR036942">
    <property type="entry name" value="Beta-barrel_TonB_sf"/>
</dbReference>
<evidence type="ECO:0000256" key="3">
    <source>
        <dbReference type="ARBA" id="ARBA00022448"/>
    </source>
</evidence>
<dbReference type="SUPFAM" id="SSF56935">
    <property type="entry name" value="Porins"/>
    <property type="match status" value="1"/>
</dbReference>
<evidence type="ECO:0000256" key="7">
    <source>
        <dbReference type="ARBA" id="ARBA00022729"/>
    </source>
</evidence>
<dbReference type="Proteomes" id="UP000239477">
    <property type="component" value="Chromosome"/>
</dbReference>
<dbReference type="Pfam" id="PF00593">
    <property type="entry name" value="TonB_dep_Rec_b-barrel"/>
    <property type="match status" value="1"/>
</dbReference>
<dbReference type="InterPro" id="IPR037066">
    <property type="entry name" value="Plug_dom_sf"/>
</dbReference>
<keyword evidence="13 14" id="KW-0998">Cell outer membrane</keyword>
<evidence type="ECO:0000256" key="15">
    <source>
        <dbReference type="PROSITE-ProRule" id="PRU10144"/>
    </source>
</evidence>
<keyword evidence="6 14" id="KW-0812">Transmembrane</keyword>
<dbReference type="PROSITE" id="PS52016">
    <property type="entry name" value="TONB_DEPENDENT_REC_3"/>
    <property type="match status" value="1"/>
</dbReference>
<keyword evidence="10 16" id="KW-0798">TonB box</keyword>